<evidence type="ECO:0000256" key="2">
    <source>
        <dbReference type="ARBA" id="ARBA00022448"/>
    </source>
</evidence>
<feature type="transmembrane region" description="Helical" evidence="8">
    <location>
        <begin position="57"/>
        <end position="79"/>
    </location>
</feature>
<keyword evidence="5 8" id="KW-1133">Transmembrane helix</keyword>
<evidence type="ECO:0000256" key="6">
    <source>
        <dbReference type="ARBA" id="ARBA00023136"/>
    </source>
</evidence>
<evidence type="ECO:0000256" key="7">
    <source>
        <dbReference type="RuleBase" id="RU003942"/>
    </source>
</evidence>
<evidence type="ECO:0000256" key="3">
    <source>
        <dbReference type="ARBA" id="ARBA00022475"/>
    </source>
</evidence>
<comment type="similarity">
    <text evidence="7">Belongs to the drug/metabolite transporter (DMT) superfamily. Small multidrug resistance (SMR) (TC 2.A.7.1) family.</text>
</comment>
<dbReference type="InterPro" id="IPR045324">
    <property type="entry name" value="Small_multidrug_res"/>
</dbReference>
<dbReference type="SUPFAM" id="SSF103481">
    <property type="entry name" value="Multidrug resistance efflux transporter EmrE"/>
    <property type="match status" value="1"/>
</dbReference>
<keyword evidence="3" id="KW-1003">Cell membrane</keyword>
<dbReference type="RefSeq" id="WP_185129880.1">
    <property type="nucleotide sequence ID" value="NZ_JACJVO010000018.1"/>
</dbReference>
<dbReference type="GO" id="GO:0022857">
    <property type="term" value="F:transmembrane transporter activity"/>
    <property type="evidence" value="ECO:0007669"/>
    <property type="project" value="InterPro"/>
</dbReference>
<dbReference type="Pfam" id="PF00893">
    <property type="entry name" value="Multi_Drug_Res"/>
    <property type="match status" value="1"/>
</dbReference>
<evidence type="ECO:0000256" key="8">
    <source>
        <dbReference type="SAM" id="Phobius"/>
    </source>
</evidence>
<feature type="transmembrane region" description="Helical" evidence="8">
    <location>
        <begin position="85"/>
        <end position="103"/>
    </location>
</feature>
<evidence type="ECO:0000256" key="5">
    <source>
        <dbReference type="ARBA" id="ARBA00022989"/>
    </source>
</evidence>
<comment type="caution">
    <text evidence="9">The sequence shown here is derived from an EMBL/GenBank/DDBJ whole genome shotgun (WGS) entry which is preliminary data.</text>
</comment>
<keyword evidence="4 7" id="KW-0812">Transmembrane</keyword>
<sequence>MAWIALIFAGLGEVAGVLGLNRWNRRPGWASGLLIGAGFTASLLLLTVAIRSISMGTAYAIWTGIGTVGATVAGMLFYGESRQPLRIFFLALVVASAAGLKLIGEG</sequence>
<evidence type="ECO:0000313" key="9">
    <source>
        <dbReference type="EMBL" id="MBB6732209.1"/>
    </source>
</evidence>
<dbReference type="AlphaFoldDB" id="A0A7X0SNN7"/>
<dbReference type="Gene3D" id="1.10.3730.20">
    <property type="match status" value="1"/>
</dbReference>
<evidence type="ECO:0000313" key="10">
    <source>
        <dbReference type="Proteomes" id="UP000564644"/>
    </source>
</evidence>
<comment type="subcellular location">
    <subcellularLocation>
        <location evidence="1 7">Cell membrane</location>
        <topology evidence="1 7">Multi-pass membrane protein</topology>
    </subcellularLocation>
</comment>
<keyword evidence="10" id="KW-1185">Reference proteome</keyword>
<dbReference type="EMBL" id="JACJVO010000018">
    <property type="protein sequence ID" value="MBB6732209.1"/>
    <property type="molecule type" value="Genomic_DNA"/>
</dbReference>
<protein>
    <submittedName>
        <fullName evidence="9">Multidrug efflux SMR transporter</fullName>
    </submittedName>
</protein>
<evidence type="ECO:0000256" key="1">
    <source>
        <dbReference type="ARBA" id="ARBA00004651"/>
    </source>
</evidence>
<dbReference type="PANTHER" id="PTHR30561:SF0">
    <property type="entry name" value="GUANIDINIUM EXPORTER"/>
    <property type="match status" value="1"/>
</dbReference>
<organism evidence="9 10">
    <name type="scientific">Cohnella zeiphila</name>
    <dbReference type="NCBI Taxonomy" id="2761120"/>
    <lineage>
        <taxon>Bacteria</taxon>
        <taxon>Bacillati</taxon>
        <taxon>Bacillota</taxon>
        <taxon>Bacilli</taxon>
        <taxon>Bacillales</taxon>
        <taxon>Paenibacillaceae</taxon>
        <taxon>Cohnella</taxon>
    </lineage>
</organism>
<keyword evidence="2" id="KW-0813">Transport</keyword>
<dbReference type="InterPro" id="IPR000390">
    <property type="entry name" value="Small_drug/metabolite_transptr"/>
</dbReference>
<gene>
    <name evidence="9" type="ORF">H7C18_14910</name>
</gene>
<accession>A0A7X0SNN7</accession>
<feature type="transmembrane region" description="Helical" evidence="8">
    <location>
        <begin position="29"/>
        <end position="50"/>
    </location>
</feature>
<dbReference type="InterPro" id="IPR037185">
    <property type="entry name" value="EmrE-like"/>
</dbReference>
<dbReference type="Proteomes" id="UP000564644">
    <property type="component" value="Unassembled WGS sequence"/>
</dbReference>
<keyword evidence="6 8" id="KW-0472">Membrane</keyword>
<dbReference type="PANTHER" id="PTHR30561">
    <property type="entry name" value="SMR FAMILY PROTON-DEPENDENT DRUG EFFLUX TRANSPORTER SUGE"/>
    <property type="match status" value="1"/>
</dbReference>
<dbReference type="GO" id="GO:0005886">
    <property type="term" value="C:plasma membrane"/>
    <property type="evidence" value="ECO:0007669"/>
    <property type="project" value="UniProtKB-SubCell"/>
</dbReference>
<proteinExistence type="inferred from homology"/>
<evidence type="ECO:0000256" key="4">
    <source>
        <dbReference type="ARBA" id="ARBA00022692"/>
    </source>
</evidence>
<name>A0A7X0SNN7_9BACL</name>
<reference evidence="9 10" key="1">
    <citation type="submission" date="2020-08" db="EMBL/GenBank/DDBJ databases">
        <title>Cohnella phylogeny.</title>
        <authorList>
            <person name="Dunlap C."/>
        </authorList>
    </citation>
    <scope>NUCLEOTIDE SEQUENCE [LARGE SCALE GENOMIC DNA]</scope>
    <source>
        <strain evidence="9 10">CBP 2801</strain>
    </source>
</reference>